<dbReference type="Proteomes" id="UP000438429">
    <property type="component" value="Unassembled WGS sequence"/>
</dbReference>
<reference evidence="1 2" key="1">
    <citation type="submission" date="2019-06" db="EMBL/GenBank/DDBJ databases">
        <title>Draft genomes of female and male turbot (Scophthalmus maximus).</title>
        <authorList>
            <person name="Xu H."/>
            <person name="Xu X.-W."/>
            <person name="Shao C."/>
            <person name="Chen S."/>
        </authorList>
    </citation>
    <scope>NUCLEOTIDE SEQUENCE [LARGE SCALE GENOMIC DNA]</scope>
    <source>
        <strain evidence="1">Ysfricsl-2016a</strain>
        <tissue evidence="1">Blood</tissue>
    </source>
</reference>
<sequence>MHIFFVGRQTKRHLMRFPHPGPARGRKTRDAGFSPLSFLIRLRRVDGKRIKHTVELGNVWRLEEICYTGGKALFVFTSTSKPLTADGNRTRRNAGVSDSIIRTVKSQHNPVLSFLRHLS</sequence>
<dbReference type="AlphaFoldDB" id="A0A6A4TBW4"/>
<name>A0A6A4TBW4_SCOMX</name>
<comment type="caution">
    <text evidence="1">The sequence shown here is derived from an EMBL/GenBank/DDBJ whole genome shotgun (WGS) entry which is preliminary data.</text>
</comment>
<organism evidence="1 2">
    <name type="scientific">Scophthalmus maximus</name>
    <name type="common">Turbot</name>
    <name type="synonym">Psetta maxima</name>
    <dbReference type="NCBI Taxonomy" id="52904"/>
    <lineage>
        <taxon>Eukaryota</taxon>
        <taxon>Metazoa</taxon>
        <taxon>Chordata</taxon>
        <taxon>Craniata</taxon>
        <taxon>Vertebrata</taxon>
        <taxon>Euteleostomi</taxon>
        <taxon>Actinopterygii</taxon>
        <taxon>Neopterygii</taxon>
        <taxon>Teleostei</taxon>
        <taxon>Neoteleostei</taxon>
        <taxon>Acanthomorphata</taxon>
        <taxon>Carangaria</taxon>
        <taxon>Pleuronectiformes</taxon>
        <taxon>Pleuronectoidei</taxon>
        <taxon>Scophthalmidae</taxon>
        <taxon>Scophthalmus</taxon>
    </lineage>
</organism>
<evidence type="ECO:0000313" key="2">
    <source>
        <dbReference type="Proteomes" id="UP000438429"/>
    </source>
</evidence>
<accession>A0A6A4TBW4</accession>
<protein>
    <submittedName>
        <fullName evidence="1">Uncharacterized protein</fullName>
    </submittedName>
</protein>
<gene>
    <name evidence="1" type="ORF">F2P81_004072</name>
</gene>
<evidence type="ECO:0000313" key="1">
    <source>
        <dbReference type="EMBL" id="KAF0042735.1"/>
    </source>
</evidence>
<proteinExistence type="predicted"/>
<dbReference type="EMBL" id="VEVO01000004">
    <property type="protein sequence ID" value="KAF0042735.1"/>
    <property type="molecule type" value="Genomic_DNA"/>
</dbReference>